<evidence type="ECO:0000313" key="1">
    <source>
        <dbReference type="EMBL" id="VDL65047.1"/>
    </source>
</evidence>
<sequence length="56" mass="6062">MDDEDDASEMTPDEALQFAKGGYNLIFRIPVFSDGESGGTTQLYRIGHSDAIHGKG</sequence>
<reference evidence="1 2" key="2">
    <citation type="submission" date="2018-11" db="EMBL/GenBank/DDBJ databases">
        <authorList>
            <consortium name="Pathogen Informatics"/>
        </authorList>
    </citation>
    <scope>NUCLEOTIDE SEQUENCE [LARGE SCALE GENOMIC DNA]</scope>
</reference>
<reference evidence="3" key="1">
    <citation type="submission" date="2017-02" db="UniProtKB">
        <authorList>
            <consortium name="WormBaseParasite"/>
        </authorList>
    </citation>
    <scope>IDENTIFICATION</scope>
</reference>
<gene>
    <name evidence="1" type="ORF">NBR_LOCUS1541</name>
</gene>
<dbReference type="EMBL" id="UYSL01001281">
    <property type="protein sequence ID" value="VDL65047.1"/>
    <property type="molecule type" value="Genomic_DNA"/>
</dbReference>
<dbReference type="AlphaFoldDB" id="A0A0N4XG88"/>
<dbReference type="WBParaSite" id="NBR_0000154001-mRNA-1">
    <property type="protein sequence ID" value="NBR_0000154001-mRNA-1"/>
    <property type="gene ID" value="NBR_0000154001"/>
</dbReference>
<accession>A0A0N4XG88</accession>
<proteinExistence type="predicted"/>
<protein>
    <submittedName>
        <fullName evidence="3">PITH domain-containing protein</fullName>
    </submittedName>
</protein>
<evidence type="ECO:0000313" key="2">
    <source>
        <dbReference type="Proteomes" id="UP000271162"/>
    </source>
</evidence>
<organism evidence="3">
    <name type="scientific">Nippostrongylus brasiliensis</name>
    <name type="common">Rat hookworm</name>
    <dbReference type="NCBI Taxonomy" id="27835"/>
    <lineage>
        <taxon>Eukaryota</taxon>
        <taxon>Metazoa</taxon>
        <taxon>Ecdysozoa</taxon>
        <taxon>Nematoda</taxon>
        <taxon>Chromadorea</taxon>
        <taxon>Rhabditida</taxon>
        <taxon>Rhabditina</taxon>
        <taxon>Rhabditomorpha</taxon>
        <taxon>Strongyloidea</taxon>
        <taxon>Heligmosomidae</taxon>
        <taxon>Nippostrongylus</taxon>
    </lineage>
</organism>
<name>A0A0N4XG88_NIPBR</name>
<keyword evidence="2" id="KW-1185">Reference proteome</keyword>
<evidence type="ECO:0000313" key="3">
    <source>
        <dbReference type="WBParaSite" id="NBR_0000154001-mRNA-1"/>
    </source>
</evidence>
<dbReference type="Proteomes" id="UP000271162">
    <property type="component" value="Unassembled WGS sequence"/>
</dbReference>